<sequence>MVEQAHKNETLRKVNEWFSDALYKEVIRIFNKVLAYKNGIYSEFNYKLRSDSFHLLKHC</sequence>
<dbReference type="EMBL" id="UZAF01003229">
    <property type="protein sequence ID" value="VDO12279.1"/>
    <property type="molecule type" value="Genomic_DNA"/>
</dbReference>
<gene>
    <name evidence="1" type="ORF">HPLM_LOCUS1972</name>
</gene>
<protein>
    <submittedName>
        <fullName evidence="1">Uncharacterized protein</fullName>
    </submittedName>
</protein>
<evidence type="ECO:0000313" key="1">
    <source>
        <dbReference type="EMBL" id="VDO12279.1"/>
    </source>
</evidence>
<dbReference type="OrthoDB" id="10503001at2759"/>
<keyword evidence="2" id="KW-1185">Reference proteome</keyword>
<accession>A0A3P7SYV2</accession>
<reference evidence="1 2" key="1">
    <citation type="submission" date="2018-11" db="EMBL/GenBank/DDBJ databases">
        <authorList>
            <consortium name="Pathogen Informatics"/>
        </authorList>
    </citation>
    <scope>NUCLEOTIDE SEQUENCE [LARGE SCALE GENOMIC DNA]</scope>
    <source>
        <strain evidence="1 2">MHpl1</strain>
    </source>
</reference>
<dbReference type="Proteomes" id="UP000268014">
    <property type="component" value="Unassembled WGS sequence"/>
</dbReference>
<proteinExistence type="predicted"/>
<evidence type="ECO:0000313" key="2">
    <source>
        <dbReference type="Proteomes" id="UP000268014"/>
    </source>
</evidence>
<dbReference type="AlphaFoldDB" id="A0A3P7SYV2"/>
<organism evidence="1 2">
    <name type="scientific">Haemonchus placei</name>
    <name type="common">Barber's pole worm</name>
    <dbReference type="NCBI Taxonomy" id="6290"/>
    <lineage>
        <taxon>Eukaryota</taxon>
        <taxon>Metazoa</taxon>
        <taxon>Ecdysozoa</taxon>
        <taxon>Nematoda</taxon>
        <taxon>Chromadorea</taxon>
        <taxon>Rhabditida</taxon>
        <taxon>Rhabditina</taxon>
        <taxon>Rhabditomorpha</taxon>
        <taxon>Strongyloidea</taxon>
        <taxon>Trichostrongylidae</taxon>
        <taxon>Haemonchus</taxon>
    </lineage>
</organism>
<name>A0A3P7SYV2_HAEPC</name>